<dbReference type="InterPro" id="IPR004843">
    <property type="entry name" value="Calcineurin-like_PHP"/>
</dbReference>
<sequence length="307" mass="34847">MYDIIGDIHGHASRLEQLLERMGYERDADGWRHPDRLAIFVGDFIDRGPEQIATYRLVRSMIDRGAALAVMGNHEFNAVAFKTPLPEQPGERLRPHSEKNRNQHAAFLDQVGEDSALHDEMIAWFKTLPLYLDLEGLRVVHACWHDASLETLKSLLDHRQCLNPDAWLDAARKGTDAYNAAETLLKGLEIPLPPGERFLDKDGHERQHIRTRWWGKGAGTYRSVAMLDDATRETLSNEPVPGDVLPGYTDEKPVFVGHYWLRGTPEPMSDRVACLDYTVTEPAPEGKLTAYRWDGEAIVNRDGFVWV</sequence>
<dbReference type="PANTHER" id="PTHR42850">
    <property type="entry name" value="METALLOPHOSPHOESTERASE"/>
    <property type="match status" value="1"/>
</dbReference>
<keyword evidence="3" id="KW-1185">Reference proteome</keyword>
<feature type="domain" description="Calcineurin-like phosphoesterase" evidence="1">
    <location>
        <begin position="4"/>
        <end position="135"/>
    </location>
</feature>
<proteinExistence type="predicted"/>
<dbReference type="RefSeq" id="WP_367966505.1">
    <property type="nucleotide sequence ID" value="NZ_JBAKFJ010000001.1"/>
</dbReference>
<dbReference type="Proteomes" id="UP001556653">
    <property type="component" value="Unassembled WGS sequence"/>
</dbReference>
<accession>A0ABV3S7B6</accession>
<reference evidence="2 3" key="1">
    <citation type="submission" date="2024-02" db="EMBL/GenBank/DDBJ databases">
        <title>New especies of Spiribacter isolated from saline water.</title>
        <authorList>
            <person name="Leon M.J."/>
            <person name="De La Haba R."/>
            <person name="Sanchez-Porro C."/>
            <person name="Ventosa A."/>
        </authorList>
    </citation>
    <scope>NUCLEOTIDE SEQUENCE [LARGE SCALE GENOMIC DNA]</scope>
    <source>
        <strain evidence="3">ag22IC4-227</strain>
    </source>
</reference>
<dbReference type="InterPro" id="IPR006186">
    <property type="entry name" value="Ser/Thr-sp_prot-phosphatase"/>
</dbReference>
<dbReference type="Gene3D" id="3.60.21.10">
    <property type="match status" value="1"/>
</dbReference>
<dbReference type="SUPFAM" id="SSF56300">
    <property type="entry name" value="Metallo-dependent phosphatases"/>
    <property type="match status" value="1"/>
</dbReference>
<evidence type="ECO:0000259" key="1">
    <source>
        <dbReference type="Pfam" id="PF00149"/>
    </source>
</evidence>
<dbReference type="EMBL" id="JBAKFJ010000001">
    <property type="protein sequence ID" value="MEX0386023.1"/>
    <property type="molecule type" value="Genomic_DNA"/>
</dbReference>
<organism evidence="2 3">
    <name type="scientific">Spiribacter onubensis</name>
    <dbReference type="NCBI Taxonomy" id="3122420"/>
    <lineage>
        <taxon>Bacteria</taxon>
        <taxon>Pseudomonadati</taxon>
        <taxon>Pseudomonadota</taxon>
        <taxon>Gammaproteobacteria</taxon>
        <taxon>Chromatiales</taxon>
        <taxon>Ectothiorhodospiraceae</taxon>
        <taxon>Spiribacter</taxon>
    </lineage>
</organism>
<dbReference type="InterPro" id="IPR050126">
    <property type="entry name" value="Ap4A_hydrolase"/>
</dbReference>
<dbReference type="InterPro" id="IPR029052">
    <property type="entry name" value="Metallo-depent_PP-like"/>
</dbReference>
<comment type="caution">
    <text evidence="2">The sequence shown here is derived from an EMBL/GenBank/DDBJ whole genome shotgun (WGS) entry which is preliminary data.</text>
</comment>
<name>A0ABV3S7B6_9GAMM</name>
<evidence type="ECO:0000313" key="3">
    <source>
        <dbReference type="Proteomes" id="UP001556653"/>
    </source>
</evidence>
<evidence type="ECO:0000313" key="2">
    <source>
        <dbReference type="EMBL" id="MEX0386023.1"/>
    </source>
</evidence>
<dbReference type="PRINTS" id="PR00114">
    <property type="entry name" value="STPHPHTASE"/>
</dbReference>
<dbReference type="PANTHER" id="PTHR42850:SF7">
    <property type="entry name" value="BIS(5'-NUCLEOSYL)-TETRAPHOSPHATASE PRPE [ASYMMETRICAL]"/>
    <property type="match status" value="1"/>
</dbReference>
<gene>
    <name evidence="2" type="ORF">V6X64_03305</name>
</gene>
<protein>
    <submittedName>
        <fullName evidence="2">Metallophosphoesterase</fullName>
    </submittedName>
</protein>
<dbReference type="Pfam" id="PF00149">
    <property type="entry name" value="Metallophos"/>
    <property type="match status" value="1"/>
</dbReference>